<dbReference type="RefSeq" id="WP_170068998.1">
    <property type="nucleotide sequence ID" value="NZ_PYGF01000004.1"/>
</dbReference>
<dbReference type="InterPro" id="IPR023867">
    <property type="entry name" value="Sulphatase_maturase_rSAM"/>
</dbReference>
<evidence type="ECO:0000313" key="9">
    <source>
        <dbReference type="Proteomes" id="UP000240708"/>
    </source>
</evidence>
<evidence type="ECO:0000256" key="3">
    <source>
        <dbReference type="ARBA" id="ARBA00022723"/>
    </source>
</evidence>
<sequence>MNLILSKYHLTTDLLDEFGFIGKRIIFSTRSATSIMIDEFTYQNLQESKLNQIDVKTLKTLIEKEILIPEEEDEFKYIVDVNTNFKLDENFLSLTIQPSANCQLGCHYCGQVHTKNYANDAVIEKYEERVDHLLNKGKKYDGLSITWYGGEPLTGYNAIKKASQKFISLCKSKGMGYLSDMITNGLSLKPSLFEDLVENCLVTNYQITIDGDAAYHDKRRHTKSGGPTFDIIMQNIVDVTNTKTYNDKNCNITIRVNIDKTNYNSVNSLIDIIKEKELQNKISIYFTPVVDFGGNDAGKESLKMNDFANKEIEWLLKCYEYNIPISVLPKRTYSVCMVEKEDSEVLDAFGNIYACWEFPYSPVYAKGESLIGNLFSPSETYNRNATLRNWNEVLESGKTWCKTCVHLPVCGGGCPKSWHEGTPACPPFKSNFKDKLLLDYYIKKTKSLPANE</sequence>
<dbReference type="InterPro" id="IPR013785">
    <property type="entry name" value="Aldolase_TIM"/>
</dbReference>
<evidence type="ECO:0000256" key="4">
    <source>
        <dbReference type="ARBA" id="ARBA00023004"/>
    </source>
</evidence>
<proteinExistence type="inferred from homology"/>
<comment type="cofactor">
    <cofactor evidence="1">
        <name>[4Fe-4S] cluster</name>
        <dbReference type="ChEBI" id="CHEBI:49883"/>
    </cofactor>
</comment>
<dbReference type="InterPro" id="IPR058240">
    <property type="entry name" value="rSAM_sf"/>
</dbReference>
<evidence type="ECO:0000313" key="8">
    <source>
        <dbReference type="EMBL" id="PSL04829.1"/>
    </source>
</evidence>
<comment type="caution">
    <text evidence="8">The sequence shown here is derived from an EMBL/GenBank/DDBJ whole genome shotgun (WGS) entry which is preliminary data.</text>
</comment>
<dbReference type="GO" id="GO:0051536">
    <property type="term" value="F:iron-sulfur cluster binding"/>
    <property type="evidence" value="ECO:0007669"/>
    <property type="project" value="UniProtKB-KW"/>
</dbReference>
<evidence type="ECO:0000256" key="1">
    <source>
        <dbReference type="ARBA" id="ARBA00001966"/>
    </source>
</evidence>
<evidence type="ECO:0000256" key="5">
    <source>
        <dbReference type="ARBA" id="ARBA00023014"/>
    </source>
</evidence>
<gene>
    <name evidence="8" type="ORF">CLV48_1043</name>
</gene>
<accession>A0A2P8E5T2</accession>
<keyword evidence="5" id="KW-0411">Iron-sulfur</keyword>
<reference evidence="8 9" key="1">
    <citation type="submission" date="2018-03" db="EMBL/GenBank/DDBJ databases">
        <title>Genomic Encyclopedia of Archaeal and Bacterial Type Strains, Phase II (KMG-II): from individual species to whole genera.</title>
        <authorList>
            <person name="Goeker M."/>
        </authorList>
    </citation>
    <scope>NUCLEOTIDE SEQUENCE [LARGE SCALE GENOMIC DNA]</scope>
    <source>
        <strain evidence="8 9">DSM 28057</strain>
    </source>
</reference>
<organism evidence="8 9">
    <name type="scientific">Cecembia rubra</name>
    <dbReference type="NCBI Taxonomy" id="1485585"/>
    <lineage>
        <taxon>Bacteria</taxon>
        <taxon>Pseudomonadati</taxon>
        <taxon>Bacteroidota</taxon>
        <taxon>Cytophagia</taxon>
        <taxon>Cytophagales</taxon>
        <taxon>Cyclobacteriaceae</taxon>
        <taxon>Cecembia</taxon>
    </lineage>
</organism>
<dbReference type="Pfam" id="PF04055">
    <property type="entry name" value="Radical_SAM"/>
    <property type="match status" value="1"/>
</dbReference>
<dbReference type="InterPro" id="IPR023885">
    <property type="entry name" value="4Fe4S-binding_SPASM_dom"/>
</dbReference>
<dbReference type="Proteomes" id="UP000240708">
    <property type="component" value="Unassembled WGS sequence"/>
</dbReference>
<dbReference type="EMBL" id="PYGF01000004">
    <property type="protein sequence ID" value="PSL04829.1"/>
    <property type="molecule type" value="Genomic_DNA"/>
</dbReference>
<evidence type="ECO:0000256" key="2">
    <source>
        <dbReference type="ARBA" id="ARBA00022691"/>
    </source>
</evidence>
<dbReference type="NCBIfam" id="TIGR04085">
    <property type="entry name" value="rSAM_more_4Fe4S"/>
    <property type="match status" value="1"/>
</dbReference>
<dbReference type="GO" id="GO:0046872">
    <property type="term" value="F:metal ion binding"/>
    <property type="evidence" value="ECO:0007669"/>
    <property type="project" value="UniProtKB-KW"/>
</dbReference>
<protein>
    <recommendedName>
        <fullName evidence="7">Radical SAM core domain-containing protein</fullName>
    </recommendedName>
</protein>
<dbReference type="PANTHER" id="PTHR43273:SF3">
    <property type="entry name" value="ANAEROBIC SULFATASE-MATURATING ENZYME HOMOLOG ASLB-RELATED"/>
    <property type="match status" value="1"/>
</dbReference>
<dbReference type="SFLD" id="SFLDS00029">
    <property type="entry name" value="Radical_SAM"/>
    <property type="match status" value="1"/>
</dbReference>
<evidence type="ECO:0000259" key="7">
    <source>
        <dbReference type="Pfam" id="PF04055"/>
    </source>
</evidence>
<dbReference type="CDD" id="cd01335">
    <property type="entry name" value="Radical_SAM"/>
    <property type="match status" value="1"/>
</dbReference>
<dbReference type="UniPathway" id="UPA00782"/>
<keyword evidence="9" id="KW-1185">Reference proteome</keyword>
<keyword evidence="3" id="KW-0479">Metal-binding</keyword>
<feature type="domain" description="Radical SAM core" evidence="7">
    <location>
        <begin position="97"/>
        <end position="236"/>
    </location>
</feature>
<name>A0A2P8E5T2_9BACT</name>
<keyword evidence="4" id="KW-0408">Iron</keyword>
<keyword evidence="2" id="KW-0949">S-adenosyl-L-methionine</keyword>
<dbReference type="SUPFAM" id="SSF102114">
    <property type="entry name" value="Radical SAM enzymes"/>
    <property type="match status" value="1"/>
</dbReference>
<dbReference type="GO" id="GO:0016491">
    <property type="term" value="F:oxidoreductase activity"/>
    <property type="evidence" value="ECO:0007669"/>
    <property type="project" value="InterPro"/>
</dbReference>
<dbReference type="AlphaFoldDB" id="A0A2P8E5T2"/>
<dbReference type="SFLD" id="SFLDG01067">
    <property type="entry name" value="SPASM/twitch_domain_containing"/>
    <property type="match status" value="1"/>
</dbReference>
<comment type="similarity">
    <text evidence="6">Belongs to the radical SAM superfamily. Anaerobic sulfatase-maturating enzyme family.</text>
</comment>
<dbReference type="PANTHER" id="PTHR43273">
    <property type="entry name" value="ANAEROBIC SULFATASE-MATURATING ENZYME HOMOLOG ASLB-RELATED"/>
    <property type="match status" value="1"/>
</dbReference>
<dbReference type="InterPro" id="IPR007197">
    <property type="entry name" value="rSAM"/>
</dbReference>
<evidence type="ECO:0000256" key="6">
    <source>
        <dbReference type="ARBA" id="ARBA00023601"/>
    </source>
</evidence>
<dbReference type="Gene3D" id="3.20.20.70">
    <property type="entry name" value="Aldolase class I"/>
    <property type="match status" value="1"/>
</dbReference>